<dbReference type="AlphaFoldDB" id="A0A1H9M3C6"/>
<dbReference type="RefSeq" id="WP_089738656.1">
    <property type="nucleotide sequence ID" value="NZ_FOGL01000001.1"/>
</dbReference>
<protein>
    <submittedName>
        <fullName evidence="3">Uncharacterized protein</fullName>
    </submittedName>
</protein>
<sequence>MEELFGYLVPIIGAIIWLAGLFNKNQDEDQSKPVKRVPNTNNNESTTIRTEPASIEEDHHYNMQDIDETSFLDQKQKQMDRLKQGLNKSQSLTKKQQEMLDNSPIKHVNKKVSKEQAKLSIKNNLTRKGVAQGIIMAEVLGKPRAYKKRPY</sequence>
<keyword evidence="2" id="KW-0472">Membrane</keyword>
<dbReference type="EMBL" id="FOGL01000001">
    <property type="protein sequence ID" value="SER17965.1"/>
    <property type="molecule type" value="Genomic_DNA"/>
</dbReference>
<feature type="region of interest" description="Disordered" evidence="1">
    <location>
        <begin position="88"/>
        <end position="111"/>
    </location>
</feature>
<feature type="compositionally biased region" description="Polar residues" evidence="1">
    <location>
        <begin position="38"/>
        <end position="49"/>
    </location>
</feature>
<reference evidence="3 4" key="1">
    <citation type="submission" date="2016-10" db="EMBL/GenBank/DDBJ databases">
        <authorList>
            <person name="de Groot N.N."/>
        </authorList>
    </citation>
    <scope>NUCLEOTIDE SEQUENCE [LARGE SCALE GENOMIC DNA]</scope>
    <source>
        <strain evidence="3 4">CGMCC 1.7727</strain>
    </source>
</reference>
<dbReference type="OrthoDB" id="2692154at2"/>
<dbReference type="STRING" id="531814.SAMN04487944_101525"/>
<dbReference type="Proteomes" id="UP000199687">
    <property type="component" value="Unassembled WGS sequence"/>
</dbReference>
<feature type="transmembrane region" description="Helical" evidence="2">
    <location>
        <begin position="6"/>
        <end position="23"/>
    </location>
</feature>
<evidence type="ECO:0000313" key="4">
    <source>
        <dbReference type="Proteomes" id="UP000199687"/>
    </source>
</evidence>
<evidence type="ECO:0000256" key="2">
    <source>
        <dbReference type="SAM" id="Phobius"/>
    </source>
</evidence>
<gene>
    <name evidence="3" type="ORF">SAMN04487944_101525</name>
</gene>
<name>A0A1H9M3C6_9BACI</name>
<keyword evidence="2" id="KW-0812">Transmembrane</keyword>
<feature type="region of interest" description="Disordered" evidence="1">
    <location>
        <begin position="28"/>
        <end position="50"/>
    </location>
</feature>
<evidence type="ECO:0000256" key="1">
    <source>
        <dbReference type="SAM" id="MobiDB-lite"/>
    </source>
</evidence>
<proteinExistence type="predicted"/>
<organism evidence="3 4">
    <name type="scientific">Gracilibacillus ureilyticus</name>
    <dbReference type="NCBI Taxonomy" id="531814"/>
    <lineage>
        <taxon>Bacteria</taxon>
        <taxon>Bacillati</taxon>
        <taxon>Bacillota</taxon>
        <taxon>Bacilli</taxon>
        <taxon>Bacillales</taxon>
        <taxon>Bacillaceae</taxon>
        <taxon>Gracilibacillus</taxon>
    </lineage>
</organism>
<keyword evidence="4" id="KW-1185">Reference proteome</keyword>
<keyword evidence="2" id="KW-1133">Transmembrane helix</keyword>
<accession>A0A1H9M3C6</accession>
<evidence type="ECO:0000313" key="3">
    <source>
        <dbReference type="EMBL" id="SER17965.1"/>
    </source>
</evidence>